<evidence type="ECO:0000313" key="1">
    <source>
        <dbReference type="EMBL" id="KKM81633.1"/>
    </source>
</evidence>
<dbReference type="AlphaFoldDB" id="A0A0F9KI34"/>
<reference evidence="1" key="1">
    <citation type="journal article" date="2015" name="Nature">
        <title>Complex archaea that bridge the gap between prokaryotes and eukaryotes.</title>
        <authorList>
            <person name="Spang A."/>
            <person name="Saw J.H."/>
            <person name="Jorgensen S.L."/>
            <person name="Zaremba-Niedzwiedzka K."/>
            <person name="Martijn J."/>
            <person name="Lind A.E."/>
            <person name="van Eijk R."/>
            <person name="Schleper C."/>
            <person name="Guy L."/>
            <person name="Ettema T.J."/>
        </authorList>
    </citation>
    <scope>NUCLEOTIDE SEQUENCE</scope>
</reference>
<organism evidence="1">
    <name type="scientific">marine sediment metagenome</name>
    <dbReference type="NCBI Taxonomy" id="412755"/>
    <lineage>
        <taxon>unclassified sequences</taxon>
        <taxon>metagenomes</taxon>
        <taxon>ecological metagenomes</taxon>
    </lineage>
</organism>
<sequence length="87" mass="10081">MTDVDKNLIGRYRINHPLFEEIVFSDGDTAVSAAERLCVFLIKNSDRLSASIEITRYDTETSDGETQTIWWYYKTVEAELNIKDNDE</sequence>
<gene>
    <name evidence="1" type="ORF">LCGC14_1327850</name>
</gene>
<proteinExistence type="predicted"/>
<protein>
    <submittedName>
        <fullName evidence="1">Uncharacterized protein</fullName>
    </submittedName>
</protein>
<dbReference type="EMBL" id="LAZR01007990">
    <property type="protein sequence ID" value="KKM81633.1"/>
    <property type="molecule type" value="Genomic_DNA"/>
</dbReference>
<accession>A0A0F9KI34</accession>
<comment type="caution">
    <text evidence="1">The sequence shown here is derived from an EMBL/GenBank/DDBJ whole genome shotgun (WGS) entry which is preliminary data.</text>
</comment>
<name>A0A0F9KI34_9ZZZZ</name>